<dbReference type="EC" id="2.3.1.180" evidence="4"/>
<dbReference type="KEGG" id="kan:IMCC3317_12920"/>
<dbReference type="EMBL" id="CP019288">
    <property type="protein sequence ID" value="QHI35944.1"/>
    <property type="molecule type" value="Genomic_DNA"/>
</dbReference>
<dbReference type="Gene3D" id="3.40.47.10">
    <property type="match status" value="2"/>
</dbReference>
<dbReference type="InterPro" id="IPR016039">
    <property type="entry name" value="Thiolase-like"/>
</dbReference>
<evidence type="ECO:0000313" key="5">
    <source>
        <dbReference type="Proteomes" id="UP000464657"/>
    </source>
</evidence>
<dbReference type="GO" id="GO:0044550">
    <property type="term" value="P:secondary metabolite biosynthetic process"/>
    <property type="evidence" value="ECO:0007669"/>
    <property type="project" value="TreeGrafter"/>
</dbReference>
<gene>
    <name evidence="4" type="primary">fabH_1</name>
    <name evidence="4" type="ORF">IMCC3317_12920</name>
</gene>
<dbReference type="GO" id="GO:0033818">
    <property type="term" value="F:beta-ketoacyl-acyl-carrier-protein synthase III activity"/>
    <property type="evidence" value="ECO:0007669"/>
    <property type="project" value="UniProtKB-EC"/>
</dbReference>
<evidence type="ECO:0000313" key="4">
    <source>
        <dbReference type="EMBL" id="QHI35944.1"/>
    </source>
</evidence>
<protein>
    <submittedName>
        <fullName evidence="4">3-oxoacyl-[acyl-carrier-protein] synthase 3</fullName>
        <ecNumber evidence="4">2.3.1.180</ecNumber>
    </submittedName>
</protein>
<sequence>MSTLTITNISVYIPDHRITVDELFTSIPVASIPSFTGGDGDYLQYLKSDLGYSSIRTAGKLKDTDLLIGAADQLFDLDIVAPEDIDFLFMAQESDVIQKENSGQFLQMEFDMNRAKIMTISGHHCANVDAAIYMANCVAKSDLSIEKVLIAGVVSIPSAEKRMVGSYGVLGDAATCILLERNATSGFELVYTHMVSLGLLHEIDLTKDVSLLLCKYYTLCLTELMEKSGFSDKDIDHIIIQNANTALINQCISAVDLNTAKVFSDNLNTYGHLDSIDLPLNMRDLMKKGINDGAHILTFGSGINGSFIASIFKYSA</sequence>
<dbReference type="Pfam" id="PF08541">
    <property type="entry name" value="ACP_syn_III_C"/>
    <property type="match status" value="1"/>
</dbReference>
<proteinExistence type="predicted"/>
<reference evidence="4 5" key="1">
    <citation type="journal article" date="2013" name="Int. J. Syst. Evol. Microbiol.">
        <title>Kordia antarctica sp. nov., isolated from Antarctic seawater.</title>
        <authorList>
            <person name="Baek K."/>
            <person name="Choi A."/>
            <person name="Kang I."/>
            <person name="Lee K."/>
            <person name="Cho J.C."/>
        </authorList>
    </citation>
    <scope>NUCLEOTIDE SEQUENCE [LARGE SCALE GENOMIC DNA]</scope>
    <source>
        <strain evidence="4 5">IMCC3317</strain>
    </source>
</reference>
<dbReference type="AlphaFoldDB" id="A0A7L4ZJ40"/>
<organism evidence="4 5">
    <name type="scientific">Kordia antarctica</name>
    <dbReference type="NCBI Taxonomy" id="1218801"/>
    <lineage>
        <taxon>Bacteria</taxon>
        <taxon>Pseudomonadati</taxon>
        <taxon>Bacteroidota</taxon>
        <taxon>Flavobacteriia</taxon>
        <taxon>Flavobacteriales</taxon>
        <taxon>Flavobacteriaceae</taxon>
        <taxon>Kordia</taxon>
    </lineage>
</organism>
<feature type="domain" description="Beta-ketoacyl-[acyl-carrier-protein] synthase III C-terminal" evidence="3">
    <location>
        <begin position="225"/>
        <end position="313"/>
    </location>
</feature>
<evidence type="ECO:0000259" key="3">
    <source>
        <dbReference type="Pfam" id="PF08541"/>
    </source>
</evidence>
<dbReference type="RefSeq" id="WP_160128671.1">
    <property type="nucleotide sequence ID" value="NZ_CP019288.1"/>
</dbReference>
<dbReference type="PANTHER" id="PTHR34069">
    <property type="entry name" value="3-OXOACYL-[ACYL-CARRIER-PROTEIN] SYNTHASE 3"/>
    <property type="match status" value="1"/>
</dbReference>
<name>A0A7L4ZJ40_9FLAO</name>
<keyword evidence="5" id="KW-1185">Reference proteome</keyword>
<dbReference type="InterPro" id="IPR013747">
    <property type="entry name" value="ACP_syn_III_C"/>
</dbReference>
<accession>A0A7L4ZJ40</accession>
<evidence type="ECO:0000256" key="2">
    <source>
        <dbReference type="ARBA" id="ARBA00023315"/>
    </source>
</evidence>
<dbReference type="Proteomes" id="UP000464657">
    <property type="component" value="Chromosome"/>
</dbReference>
<dbReference type="SUPFAM" id="SSF53901">
    <property type="entry name" value="Thiolase-like"/>
    <property type="match status" value="1"/>
</dbReference>
<keyword evidence="2 4" id="KW-0012">Acyltransferase</keyword>
<dbReference type="PANTHER" id="PTHR34069:SF2">
    <property type="entry name" value="BETA-KETOACYL-[ACYL-CARRIER-PROTEIN] SYNTHASE III"/>
    <property type="match status" value="1"/>
</dbReference>
<keyword evidence="1 4" id="KW-0808">Transferase</keyword>
<evidence type="ECO:0000256" key="1">
    <source>
        <dbReference type="ARBA" id="ARBA00022679"/>
    </source>
</evidence>